<evidence type="ECO:0000256" key="3">
    <source>
        <dbReference type="ARBA" id="ARBA00023163"/>
    </source>
</evidence>
<organism evidence="4 5">
    <name type="scientific">Christiangramia flava JLT2011</name>
    <dbReference type="NCBI Taxonomy" id="1229726"/>
    <lineage>
        <taxon>Bacteria</taxon>
        <taxon>Pseudomonadati</taxon>
        <taxon>Bacteroidota</taxon>
        <taxon>Flavobacteriia</taxon>
        <taxon>Flavobacteriales</taxon>
        <taxon>Flavobacteriaceae</taxon>
        <taxon>Christiangramia</taxon>
    </lineage>
</organism>
<dbReference type="SUPFAM" id="SSF46689">
    <property type="entry name" value="Homeodomain-like"/>
    <property type="match status" value="1"/>
</dbReference>
<protein>
    <submittedName>
        <fullName evidence="4">Transcriptional regulator, AraC family</fullName>
    </submittedName>
</protein>
<dbReference type="PANTHER" id="PTHR43280">
    <property type="entry name" value="ARAC-FAMILY TRANSCRIPTIONAL REGULATOR"/>
    <property type="match status" value="1"/>
</dbReference>
<dbReference type="KEGG" id="gfl:GRFL_0978"/>
<dbReference type="InterPro" id="IPR009057">
    <property type="entry name" value="Homeodomain-like_sf"/>
</dbReference>
<dbReference type="EMBL" id="CP016359">
    <property type="protein sequence ID" value="APU67702.1"/>
    <property type="molecule type" value="Genomic_DNA"/>
</dbReference>
<dbReference type="AlphaFoldDB" id="A0A1L7I3N0"/>
<evidence type="ECO:0000313" key="5">
    <source>
        <dbReference type="Proteomes" id="UP000186230"/>
    </source>
</evidence>
<evidence type="ECO:0000256" key="1">
    <source>
        <dbReference type="ARBA" id="ARBA00023015"/>
    </source>
</evidence>
<keyword evidence="2" id="KW-0238">DNA-binding</keyword>
<dbReference type="Gene3D" id="1.10.10.60">
    <property type="entry name" value="Homeodomain-like"/>
    <property type="match status" value="1"/>
</dbReference>
<evidence type="ECO:0000313" key="4">
    <source>
        <dbReference type="EMBL" id="APU67702.1"/>
    </source>
</evidence>
<dbReference type="PROSITE" id="PS00041">
    <property type="entry name" value="HTH_ARAC_FAMILY_1"/>
    <property type="match status" value="1"/>
</dbReference>
<keyword evidence="5" id="KW-1185">Reference proteome</keyword>
<dbReference type="InterPro" id="IPR018062">
    <property type="entry name" value="HTH_AraC-typ_CS"/>
</dbReference>
<dbReference type="GO" id="GO:0003700">
    <property type="term" value="F:DNA-binding transcription factor activity"/>
    <property type="evidence" value="ECO:0007669"/>
    <property type="project" value="InterPro"/>
</dbReference>
<dbReference type="Proteomes" id="UP000186230">
    <property type="component" value="Chromosome"/>
</dbReference>
<reference evidence="4 5" key="1">
    <citation type="submission" date="2016-07" db="EMBL/GenBank/DDBJ databases">
        <title>Multi-omics approach to identify versatile polysaccharide utilization systems of a marine flavobacterium Gramella flava.</title>
        <authorList>
            <person name="Tang K."/>
        </authorList>
    </citation>
    <scope>NUCLEOTIDE SEQUENCE [LARGE SCALE GENOMIC DNA]</scope>
    <source>
        <strain evidence="4 5">JLT2011</strain>
    </source>
</reference>
<dbReference type="SMART" id="SM00342">
    <property type="entry name" value="HTH_ARAC"/>
    <property type="match status" value="1"/>
</dbReference>
<dbReference type="PANTHER" id="PTHR43280:SF2">
    <property type="entry name" value="HTH-TYPE TRANSCRIPTIONAL REGULATOR EXSA"/>
    <property type="match status" value="1"/>
</dbReference>
<keyword evidence="1" id="KW-0805">Transcription regulation</keyword>
<accession>A0A1L7I3N0</accession>
<dbReference type="STRING" id="1229726.GRFL_0978"/>
<name>A0A1L7I3N0_9FLAO</name>
<gene>
    <name evidence="4" type="ORF">GRFL_0978</name>
</gene>
<keyword evidence="3" id="KW-0804">Transcription</keyword>
<dbReference type="InterPro" id="IPR018060">
    <property type="entry name" value="HTH_AraC"/>
</dbReference>
<sequence>MEENRIYIKNMVCQRCIMTVSEILKSKEIAFREIGLGFAELEKLPADGKLLELGTQLSEVGFELIEKRNDRLISQIKSLIIAEVYAEDYSGAKLSEILTSRLAYDYSHITHIFTQAEGQSIQTFYNSVKIERIKELLAYDEFSIAQIADRLGFSTPAYLSTFFKKSTGYTPSQFRDLPEKDRKSLDSI</sequence>
<dbReference type="PROSITE" id="PS01124">
    <property type="entry name" value="HTH_ARAC_FAMILY_2"/>
    <property type="match status" value="1"/>
</dbReference>
<evidence type="ECO:0000256" key="2">
    <source>
        <dbReference type="ARBA" id="ARBA00023125"/>
    </source>
</evidence>
<dbReference type="Pfam" id="PF12833">
    <property type="entry name" value="HTH_18"/>
    <property type="match status" value="1"/>
</dbReference>
<dbReference type="GO" id="GO:0043565">
    <property type="term" value="F:sequence-specific DNA binding"/>
    <property type="evidence" value="ECO:0007669"/>
    <property type="project" value="InterPro"/>
</dbReference>
<proteinExistence type="predicted"/>